<dbReference type="Pfam" id="PF19952">
    <property type="entry name" value="DUF6414"/>
    <property type="match status" value="1"/>
</dbReference>
<comment type="caution">
    <text evidence="1">The sequence shown here is derived from an EMBL/GenBank/DDBJ whole genome shotgun (WGS) entry which is preliminary data.</text>
</comment>
<proteinExistence type="predicted"/>
<accession>A0AAV3ULZ3</accession>
<dbReference type="EMBL" id="BAABKX010000015">
    <property type="protein sequence ID" value="GAA5057773.1"/>
    <property type="molecule type" value="Genomic_DNA"/>
</dbReference>
<evidence type="ECO:0000313" key="1">
    <source>
        <dbReference type="EMBL" id="GAA5057773.1"/>
    </source>
</evidence>
<gene>
    <name evidence="1" type="ORF">GCM10025751_40040</name>
</gene>
<reference evidence="1 2" key="1">
    <citation type="journal article" date="2019" name="Int. J. Syst. Evol. Microbiol.">
        <title>The Global Catalogue of Microorganisms (GCM) 10K type strain sequencing project: providing services to taxonomists for standard genome sequencing and annotation.</title>
        <authorList>
            <consortium name="The Broad Institute Genomics Platform"/>
            <consortium name="The Broad Institute Genome Sequencing Center for Infectious Disease"/>
            <person name="Wu L."/>
            <person name="Ma J."/>
        </authorList>
    </citation>
    <scope>NUCLEOTIDE SEQUENCE [LARGE SCALE GENOMIC DNA]</scope>
    <source>
        <strain evidence="1 2">JCM 17504</strain>
    </source>
</reference>
<evidence type="ECO:0000313" key="2">
    <source>
        <dbReference type="Proteomes" id="UP001501729"/>
    </source>
</evidence>
<name>A0AAV3ULZ3_9EURY</name>
<dbReference type="InterPro" id="IPR045633">
    <property type="entry name" value="DUF6414"/>
</dbReference>
<organism evidence="1 2">
    <name type="scientific">Haladaptatus pallidirubidus</name>
    <dbReference type="NCBI Taxonomy" id="1008152"/>
    <lineage>
        <taxon>Archaea</taxon>
        <taxon>Methanobacteriati</taxon>
        <taxon>Methanobacteriota</taxon>
        <taxon>Stenosarchaea group</taxon>
        <taxon>Halobacteria</taxon>
        <taxon>Halobacteriales</taxon>
        <taxon>Haladaptataceae</taxon>
        <taxon>Haladaptatus</taxon>
    </lineage>
</organism>
<dbReference type="Proteomes" id="UP001501729">
    <property type="component" value="Unassembled WGS sequence"/>
</dbReference>
<dbReference type="AlphaFoldDB" id="A0AAV3ULZ3"/>
<keyword evidence="2" id="KW-1185">Reference proteome</keyword>
<protein>
    <submittedName>
        <fullName evidence="1">Uncharacterized protein</fullName>
    </submittedName>
</protein>
<sequence length="289" mass="33606">MDKYKYIYMTSLSDVPEIVYTNDQLINRLYDYFNEGEIQEVVDRSLESESTTKGAGLKKIISMQFNRTSGEEEESERIRQMNIIGKFAILHSILKDEDDIIYLDTITNAERDDLNNGDFVQVKGRITSSPINELQGKIEQFWPYIEMFGMEDEQIDSDEEMSLSQVMEFIDELASGEDIYRVSKSSDSLDSDLVFYLNSDELGESLSRYTEYQVLGRIEHVFEEGEEEWLLDLAEMMPGNDREARTERRKAIKGLADAFSDMLERDVRDSDFKIGYPDIQIRPMAIYIH</sequence>